<evidence type="ECO:0000256" key="3">
    <source>
        <dbReference type="ARBA" id="ARBA00022801"/>
    </source>
</evidence>
<dbReference type="InterPro" id="IPR011042">
    <property type="entry name" value="6-blade_b-propeller_TolB-like"/>
</dbReference>
<keyword evidence="4" id="KW-0720">Serine protease</keyword>
<dbReference type="RefSeq" id="WP_042533748.1">
    <property type="nucleotide sequence ID" value="NZ_CDGG01000001.1"/>
</dbReference>
<dbReference type="PANTHER" id="PTHR42776:SF27">
    <property type="entry name" value="DIPEPTIDYL PEPTIDASE FAMILY MEMBER 6"/>
    <property type="match status" value="1"/>
</dbReference>
<dbReference type="FunFam" id="3.40.50.1820:FF:000028">
    <property type="entry name" value="S9 family peptidase"/>
    <property type="match status" value="1"/>
</dbReference>
<dbReference type="Gene3D" id="2.120.10.30">
    <property type="entry name" value="TolB, C-terminal domain"/>
    <property type="match status" value="2"/>
</dbReference>
<dbReference type="EMBL" id="CDGG01000001">
    <property type="protein sequence ID" value="CEI83468.1"/>
    <property type="molecule type" value="Genomic_DNA"/>
</dbReference>
<keyword evidence="2" id="KW-0645">Protease</keyword>
<organism evidence="6 7">
    <name type="scientific">Oceanobacillus oncorhynchi</name>
    <dbReference type="NCBI Taxonomy" id="545501"/>
    <lineage>
        <taxon>Bacteria</taxon>
        <taxon>Bacillati</taxon>
        <taxon>Bacillota</taxon>
        <taxon>Bacilli</taxon>
        <taxon>Bacillales</taxon>
        <taxon>Bacillaceae</taxon>
        <taxon>Oceanobacillus</taxon>
    </lineage>
</organism>
<keyword evidence="7" id="KW-1185">Reference proteome</keyword>
<dbReference type="Gene3D" id="3.40.50.1820">
    <property type="entry name" value="alpha/beta hydrolase"/>
    <property type="match status" value="1"/>
</dbReference>
<evidence type="ECO:0000256" key="4">
    <source>
        <dbReference type="ARBA" id="ARBA00022825"/>
    </source>
</evidence>
<evidence type="ECO:0000313" key="6">
    <source>
        <dbReference type="EMBL" id="CEI83468.1"/>
    </source>
</evidence>
<evidence type="ECO:0000256" key="2">
    <source>
        <dbReference type="ARBA" id="ARBA00022670"/>
    </source>
</evidence>
<evidence type="ECO:0000256" key="1">
    <source>
        <dbReference type="ARBA" id="ARBA00010040"/>
    </source>
</evidence>
<dbReference type="GO" id="GO:0004252">
    <property type="term" value="F:serine-type endopeptidase activity"/>
    <property type="evidence" value="ECO:0007669"/>
    <property type="project" value="TreeGrafter"/>
</dbReference>
<dbReference type="Proteomes" id="UP000040453">
    <property type="component" value="Unassembled WGS sequence"/>
</dbReference>
<dbReference type="InterPro" id="IPR001375">
    <property type="entry name" value="Peptidase_S9_cat"/>
</dbReference>
<dbReference type="SUPFAM" id="SSF82171">
    <property type="entry name" value="DPP6 N-terminal domain-like"/>
    <property type="match status" value="1"/>
</dbReference>
<dbReference type="STRING" id="545501.BN997_03381"/>
<reference evidence="6 7" key="1">
    <citation type="submission" date="2014-11" db="EMBL/GenBank/DDBJ databases">
        <authorList>
            <person name="Urmite Genomes Urmite Genomes"/>
        </authorList>
    </citation>
    <scope>NUCLEOTIDE SEQUENCE [LARGE SCALE GENOMIC DNA]</scope>
    <source>
        <strain evidence="6 7">Oc5</strain>
    </source>
</reference>
<accession>A0A0A1MK47</accession>
<proteinExistence type="inferred from homology"/>
<dbReference type="OrthoDB" id="108903at2"/>
<protein>
    <submittedName>
        <fullName evidence="6">Prolyl tripeptidyl peptidase</fullName>
    </submittedName>
</protein>
<dbReference type="Pfam" id="PF07676">
    <property type="entry name" value="PD40"/>
    <property type="match status" value="1"/>
</dbReference>
<feature type="domain" description="Peptidase S9 prolyl oligopeptidase catalytic" evidence="5">
    <location>
        <begin position="458"/>
        <end position="668"/>
    </location>
</feature>
<dbReference type="InterPro" id="IPR011659">
    <property type="entry name" value="WD40"/>
</dbReference>
<dbReference type="AlphaFoldDB" id="A0A0A1MK47"/>
<keyword evidence="3" id="KW-0378">Hydrolase</keyword>
<sequence>MSASTEKRPVTTTDFQNIKVLSEPEFISKNKYSYVITSVNEDKDYESQIYVHNLKDDSHKQWTTDNHRNHTFRVSPNKDKSFFLSSRSGASQIWLIAVDGGEAKQITTFPNGVSSPVWANDGKSIIFCSFLEKDDDIASLKELSNEEKKAKQKEAQTKPLIIDRLKYKSDARGFHDQSTVQIIQYDINADKFYQFTTQEADHHLVDLAPNGEHLVFAANFEEDADASLVSDLYLLELQSKEITKLTDSKGSYHDAKFSRDSKKIIACGHEFEYAGATLTKLFLYDVESKERKLLSGDWSIQPGDTMVADMRLGSSETGPVWSHDNASIYFLGTDAGAVNLYETDLEGNLKTRYSDDNHVFGFSYHPETDSFILGISKPKDPCNFYKLDADNTLKQLTDVNKAFIHEAALSEPEEISYTSSDGLEIQGWLLRPYGFQEGKKYPFVLEVHGGPHAMYGQTFFHELQLLAAKGYVVLYTNPRGSHGYGQEFVNGVRENYGKGDYRDLMEAVDYCLEQYSFIDENRLGMTGGSYGGFMTNWIVGHTNRFKAAVTQRSISNWLSFYGVSDIGFFFTKWEHGVNLLEDPTGLWDISPLKYAENVETPLLILHGEKDYRCPIEQGEQLFITLKHLNKEVEFVRFPDANHELSRSGNPSLRTARLENICRWFNKYL</sequence>
<dbReference type="GO" id="GO:0006508">
    <property type="term" value="P:proteolysis"/>
    <property type="evidence" value="ECO:0007669"/>
    <property type="project" value="UniProtKB-KW"/>
</dbReference>
<dbReference type="SUPFAM" id="SSF53474">
    <property type="entry name" value="alpha/beta-Hydrolases"/>
    <property type="match status" value="1"/>
</dbReference>
<gene>
    <name evidence="6" type="primary">ptpA</name>
    <name evidence="6" type="ORF">BN997_03381</name>
</gene>
<dbReference type="InterPro" id="IPR029058">
    <property type="entry name" value="AB_hydrolase_fold"/>
</dbReference>
<dbReference type="Pfam" id="PF00326">
    <property type="entry name" value="Peptidase_S9"/>
    <property type="match status" value="1"/>
</dbReference>
<dbReference type="PANTHER" id="PTHR42776">
    <property type="entry name" value="SERINE PEPTIDASE S9 FAMILY MEMBER"/>
    <property type="match status" value="1"/>
</dbReference>
<evidence type="ECO:0000313" key="7">
    <source>
        <dbReference type="Proteomes" id="UP000040453"/>
    </source>
</evidence>
<name>A0A0A1MK47_9BACI</name>
<evidence type="ECO:0000259" key="5">
    <source>
        <dbReference type="Pfam" id="PF00326"/>
    </source>
</evidence>
<comment type="similarity">
    <text evidence="1">Belongs to the peptidase S9C family.</text>
</comment>